<proteinExistence type="predicted"/>
<organism evidence="1 2">
    <name type="scientific">Trichoderma cornu-damae</name>
    <dbReference type="NCBI Taxonomy" id="654480"/>
    <lineage>
        <taxon>Eukaryota</taxon>
        <taxon>Fungi</taxon>
        <taxon>Dikarya</taxon>
        <taxon>Ascomycota</taxon>
        <taxon>Pezizomycotina</taxon>
        <taxon>Sordariomycetes</taxon>
        <taxon>Hypocreomycetidae</taxon>
        <taxon>Hypocreales</taxon>
        <taxon>Hypocreaceae</taxon>
        <taxon>Trichoderma</taxon>
    </lineage>
</organism>
<gene>
    <name evidence="1" type="ORF">Trco_004363</name>
</gene>
<dbReference type="AlphaFoldDB" id="A0A9P8QMD7"/>
<comment type="caution">
    <text evidence="1">The sequence shown here is derived from an EMBL/GenBank/DDBJ whole genome shotgun (WGS) entry which is preliminary data.</text>
</comment>
<evidence type="ECO:0000313" key="2">
    <source>
        <dbReference type="Proteomes" id="UP000827724"/>
    </source>
</evidence>
<protein>
    <submittedName>
        <fullName evidence="1">Uncharacterized protein</fullName>
    </submittedName>
</protein>
<evidence type="ECO:0000313" key="1">
    <source>
        <dbReference type="EMBL" id="KAH6608050.1"/>
    </source>
</evidence>
<sequence>MMTSLNQAHSRGGRQMFPWTWGQVCCRRDRRRARNAELAVTGPLCEMIWGEQAEVAEAVRWTRSADKGQLLSKYDGEKVARAYETVIFQRLHVVENDFA</sequence>
<name>A0A9P8QMD7_9HYPO</name>
<accession>A0A9P8QMD7</accession>
<dbReference type="Proteomes" id="UP000827724">
    <property type="component" value="Unassembled WGS sequence"/>
</dbReference>
<keyword evidence="2" id="KW-1185">Reference proteome</keyword>
<dbReference type="EMBL" id="JAIWOZ010000003">
    <property type="protein sequence ID" value="KAH6608050.1"/>
    <property type="molecule type" value="Genomic_DNA"/>
</dbReference>
<reference evidence="1" key="1">
    <citation type="submission" date="2021-08" db="EMBL/GenBank/DDBJ databases">
        <title>Chromosome-Level Trichoderma cornu-damae using Hi-C Data.</title>
        <authorList>
            <person name="Kim C.S."/>
        </authorList>
    </citation>
    <scope>NUCLEOTIDE SEQUENCE</scope>
    <source>
        <strain evidence="1">KA19-0412C</strain>
    </source>
</reference>